<evidence type="ECO:0000256" key="1">
    <source>
        <dbReference type="SAM" id="SignalP"/>
    </source>
</evidence>
<dbReference type="AlphaFoldDB" id="A0A4Y8ZMX9"/>
<keyword evidence="1" id="KW-0732">Signal</keyword>
<gene>
    <name evidence="2" type="ORF">E2493_19250</name>
</gene>
<name>A0A4Y8ZMX9_9SPHN</name>
<dbReference type="Proteomes" id="UP000298213">
    <property type="component" value="Unassembled WGS sequence"/>
</dbReference>
<protein>
    <submittedName>
        <fullName evidence="2">Uncharacterized protein</fullName>
    </submittedName>
</protein>
<reference evidence="2 3" key="1">
    <citation type="submission" date="2019-03" db="EMBL/GenBank/DDBJ databases">
        <title>Genome sequence of Sphingomonas sp. 17J27-24.</title>
        <authorList>
            <person name="Kim M."/>
            <person name="Maeng S."/>
            <person name="Sathiyaraj S."/>
        </authorList>
    </citation>
    <scope>NUCLEOTIDE SEQUENCE [LARGE SCALE GENOMIC DNA]</scope>
    <source>
        <strain evidence="2 3">17J27-24</strain>
    </source>
</reference>
<keyword evidence="3" id="KW-1185">Reference proteome</keyword>
<evidence type="ECO:0000313" key="2">
    <source>
        <dbReference type="EMBL" id="TFI56622.1"/>
    </source>
</evidence>
<comment type="caution">
    <text evidence="2">The sequence shown here is derived from an EMBL/GenBank/DDBJ whole genome shotgun (WGS) entry which is preliminary data.</text>
</comment>
<feature type="signal peptide" evidence="1">
    <location>
        <begin position="1"/>
        <end position="26"/>
    </location>
</feature>
<sequence>MTLKTSSLFMPVAAILAAAVVAPAPAQQGWQRYTQNGLSAEFLGEPERFDKWTDIAKGRVIQLTETRRDGAGDLKAFYFLQAVIADQPYDAGAKIAGDIAEAKGGGDVAVSKEFVSQRALKPSEMPLPGMRGTELVYRYGGFGGGGQLETARNMYVGNKWLSVSVRHGEGDDHAAERARFFRSVTWQP</sequence>
<evidence type="ECO:0000313" key="3">
    <source>
        <dbReference type="Proteomes" id="UP000298213"/>
    </source>
</evidence>
<feature type="chain" id="PRO_5021473211" evidence="1">
    <location>
        <begin position="27"/>
        <end position="188"/>
    </location>
</feature>
<accession>A0A4Y8ZMX9</accession>
<dbReference type="RefSeq" id="WP_135090138.1">
    <property type="nucleotide sequence ID" value="NZ_SPDV01000063.1"/>
</dbReference>
<proteinExistence type="predicted"/>
<dbReference type="EMBL" id="SPDV01000063">
    <property type="protein sequence ID" value="TFI56622.1"/>
    <property type="molecule type" value="Genomic_DNA"/>
</dbReference>
<dbReference type="OrthoDB" id="7567571at2"/>
<organism evidence="2 3">
    <name type="scientific">Sphingomonas parva</name>
    <dbReference type="NCBI Taxonomy" id="2555898"/>
    <lineage>
        <taxon>Bacteria</taxon>
        <taxon>Pseudomonadati</taxon>
        <taxon>Pseudomonadota</taxon>
        <taxon>Alphaproteobacteria</taxon>
        <taxon>Sphingomonadales</taxon>
        <taxon>Sphingomonadaceae</taxon>
        <taxon>Sphingomonas</taxon>
    </lineage>
</organism>